<sequence>MEQFKRYEKQVPGHRIQIDVKFLFFTDKSGRQGKRYQYTAIDDASRARALKIYPSHNQQCAVAFVDYVRDKFPFRIHTIQTDNGHEFQAKFHWHCEDLGIRHVYIKKASPHLNGKVERSHLTDKTEFYQLLEYKDDIDIEKKLKEWENFYNCHRPNAALKGKTPYEVLKEKLTSS</sequence>
<reference evidence="2" key="2">
    <citation type="submission" date="2020-09" db="EMBL/GenBank/DDBJ databases">
        <authorList>
            <person name="Sun Q."/>
            <person name="Zhou Y."/>
        </authorList>
    </citation>
    <scope>NUCLEOTIDE SEQUENCE</scope>
    <source>
        <strain evidence="2">CGMCC 1.15448</strain>
    </source>
</reference>
<dbReference type="EMBL" id="BMJC01000001">
    <property type="protein sequence ID" value="GGA93026.1"/>
    <property type="molecule type" value="Genomic_DNA"/>
</dbReference>
<accession>A0A8J2UBP0</accession>
<dbReference type="Proteomes" id="UP000607559">
    <property type="component" value="Unassembled WGS sequence"/>
</dbReference>
<dbReference type="InterPro" id="IPR039537">
    <property type="entry name" value="Retrotran_Ty1/copia-like"/>
</dbReference>
<dbReference type="GO" id="GO:0015074">
    <property type="term" value="P:DNA integration"/>
    <property type="evidence" value="ECO:0007669"/>
    <property type="project" value="InterPro"/>
</dbReference>
<name>A0A8J2UBP0_9BACT</name>
<keyword evidence="3" id="KW-1185">Reference proteome</keyword>
<dbReference type="Pfam" id="PF13683">
    <property type="entry name" value="rve_3"/>
    <property type="match status" value="1"/>
</dbReference>
<comment type="caution">
    <text evidence="2">The sequence shown here is derived from an EMBL/GenBank/DDBJ whole genome shotgun (WGS) entry which is preliminary data.</text>
</comment>
<proteinExistence type="predicted"/>
<gene>
    <name evidence="2" type="ORF">GCM10011511_15540</name>
</gene>
<dbReference type="InterPro" id="IPR001584">
    <property type="entry name" value="Integrase_cat-core"/>
</dbReference>
<protein>
    <recommendedName>
        <fullName evidence="1">Integrase catalytic domain-containing protein</fullName>
    </recommendedName>
</protein>
<dbReference type="GO" id="GO:0003676">
    <property type="term" value="F:nucleic acid binding"/>
    <property type="evidence" value="ECO:0007669"/>
    <property type="project" value="InterPro"/>
</dbReference>
<dbReference type="PANTHER" id="PTHR42648">
    <property type="entry name" value="TRANSPOSASE, PUTATIVE-RELATED"/>
    <property type="match status" value="1"/>
</dbReference>
<organism evidence="2 3">
    <name type="scientific">Puia dinghuensis</name>
    <dbReference type="NCBI Taxonomy" id="1792502"/>
    <lineage>
        <taxon>Bacteria</taxon>
        <taxon>Pseudomonadati</taxon>
        <taxon>Bacteroidota</taxon>
        <taxon>Chitinophagia</taxon>
        <taxon>Chitinophagales</taxon>
        <taxon>Chitinophagaceae</taxon>
        <taxon>Puia</taxon>
    </lineage>
</organism>
<dbReference type="PROSITE" id="PS50994">
    <property type="entry name" value="INTEGRASE"/>
    <property type="match status" value="1"/>
</dbReference>
<evidence type="ECO:0000259" key="1">
    <source>
        <dbReference type="PROSITE" id="PS50994"/>
    </source>
</evidence>
<dbReference type="AlphaFoldDB" id="A0A8J2UBP0"/>
<dbReference type="InterPro" id="IPR012337">
    <property type="entry name" value="RNaseH-like_sf"/>
</dbReference>
<dbReference type="Gene3D" id="3.30.420.10">
    <property type="entry name" value="Ribonuclease H-like superfamily/Ribonuclease H"/>
    <property type="match status" value="1"/>
</dbReference>
<dbReference type="SUPFAM" id="SSF53098">
    <property type="entry name" value="Ribonuclease H-like"/>
    <property type="match status" value="1"/>
</dbReference>
<dbReference type="InterPro" id="IPR036397">
    <property type="entry name" value="RNaseH_sf"/>
</dbReference>
<feature type="domain" description="Integrase catalytic" evidence="1">
    <location>
        <begin position="8"/>
        <end position="172"/>
    </location>
</feature>
<evidence type="ECO:0000313" key="2">
    <source>
        <dbReference type="EMBL" id="GGA93026.1"/>
    </source>
</evidence>
<reference evidence="2" key="1">
    <citation type="journal article" date="2014" name="Int. J. Syst. Evol. Microbiol.">
        <title>Complete genome sequence of Corynebacterium casei LMG S-19264T (=DSM 44701T), isolated from a smear-ripened cheese.</title>
        <authorList>
            <consortium name="US DOE Joint Genome Institute (JGI-PGF)"/>
            <person name="Walter F."/>
            <person name="Albersmeier A."/>
            <person name="Kalinowski J."/>
            <person name="Ruckert C."/>
        </authorList>
    </citation>
    <scope>NUCLEOTIDE SEQUENCE</scope>
    <source>
        <strain evidence="2">CGMCC 1.15448</strain>
    </source>
</reference>
<evidence type="ECO:0000313" key="3">
    <source>
        <dbReference type="Proteomes" id="UP000607559"/>
    </source>
</evidence>
<dbReference type="PANTHER" id="PTHR42648:SF12">
    <property type="entry name" value="BLL1855 PROTEIN"/>
    <property type="match status" value="1"/>
</dbReference>